<keyword evidence="1" id="KW-0548">Nucleotidyltransferase</keyword>
<protein>
    <submittedName>
        <fullName evidence="1">RNA-dependent RNA polymerase</fullName>
    </submittedName>
</protein>
<name>A9QQC4_LYCSI</name>
<keyword evidence="1" id="KW-0808">Transferase</keyword>
<accession>A9QQC4</accession>
<organism evidence="1">
    <name type="scientific">Lycosa singoriensis</name>
    <name type="common">Wolf spider</name>
    <name type="synonym">Aranea singoriensis</name>
    <dbReference type="NCBI Taxonomy" id="434756"/>
    <lineage>
        <taxon>Eukaryota</taxon>
        <taxon>Metazoa</taxon>
        <taxon>Ecdysozoa</taxon>
        <taxon>Arthropoda</taxon>
        <taxon>Chelicerata</taxon>
        <taxon>Arachnida</taxon>
        <taxon>Araneae</taxon>
        <taxon>Araneomorphae</taxon>
        <taxon>Entelegynae</taxon>
        <taxon>Lycosoidea</taxon>
        <taxon>Lycosidae</taxon>
        <taxon>Lycosa</taxon>
    </lineage>
</organism>
<dbReference type="EMBL" id="EU247210">
    <property type="protein sequence ID" value="ABX75509.1"/>
    <property type="molecule type" value="mRNA"/>
</dbReference>
<dbReference type="InterPro" id="IPR043502">
    <property type="entry name" value="DNA/RNA_pol_sf"/>
</dbReference>
<dbReference type="GO" id="GO:0071897">
    <property type="term" value="P:DNA biosynthetic process"/>
    <property type="evidence" value="ECO:0007669"/>
    <property type="project" value="UniProtKB-ARBA"/>
</dbReference>
<dbReference type="GO" id="GO:0003968">
    <property type="term" value="F:RNA-directed RNA polymerase activity"/>
    <property type="evidence" value="ECO:0007669"/>
    <property type="project" value="UniProtKB-KW"/>
</dbReference>
<sequence>KRGFAEHPDCKVPRKVLAPLRVESIEDTVNWVWDESFGRSTPGCPTFRQMSIQICEDSVRNAFGRGPAYYRAWVARLQKFWLSRGVSFVCDSWEQMSYKIFNLQLDLSPYHKWAVKIPI</sequence>
<keyword evidence="1" id="KW-0696">RNA-directed RNA polymerase</keyword>
<evidence type="ECO:0000313" key="1">
    <source>
        <dbReference type="EMBL" id="ABX75509.1"/>
    </source>
</evidence>
<proteinExistence type="evidence at transcript level"/>
<dbReference type="SUPFAM" id="SSF56672">
    <property type="entry name" value="DNA/RNA polymerases"/>
    <property type="match status" value="1"/>
</dbReference>
<dbReference type="AlphaFoldDB" id="A9QQC4"/>
<feature type="non-terminal residue" evidence="1">
    <location>
        <position position="1"/>
    </location>
</feature>
<reference evidence="1" key="1">
    <citation type="submission" date="2007-10" db="EMBL/GenBank/DDBJ databases">
        <title>Transcriptome analysis of the venom gland of the Chinese wolf spider Lycosa Singoriensis.</title>
        <authorList>
            <person name="Zhang Y."/>
            <person name="Liang S."/>
        </authorList>
    </citation>
    <scope>NUCLEOTIDE SEQUENCE</scope>
    <source>
        <tissue evidence="1">Venom gland</tissue>
    </source>
</reference>